<keyword evidence="11 13" id="KW-0560">Oxidoreductase</keyword>
<dbReference type="EC" id="1.13.12.19" evidence="4"/>
<dbReference type="GO" id="GO:0051213">
    <property type="term" value="F:dioxygenase activity"/>
    <property type="evidence" value="ECO:0007669"/>
    <property type="project" value="UniProtKB-KW"/>
</dbReference>
<dbReference type="PANTHER" id="PTHR47990">
    <property type="entry name" value="2-OXOGLUTARATE (2OG) AND FE(II)-DEPENDENT OXYGENASE SUPERFAMILY PROTEIN-RELATED"/>
    <property type="match status" value="1"/>
</dbReference>
<feature type="domain" description="Fe2OG dioxygenase" evidence="12">
    <location>
        <begin position="189"/>
        <end position="291"/>
    </location>
</feature>
<evidence type="ECO:0000256" key="6">
    <source>
        <dbReference type="ARBA" id="ARBA00022666"/>
    </source>
</evidence>
<evidence type="ECO:0000256" key="7">
    <source>
        <dbReference type="ARBA" id="ARBA00031011"/>
    </source>
</evidence>
<accession>A0ABN9IKU6</accession>
<dbReference type="Proteomes" id="UP001189813">
    <property type="component" value="Unassembled WGS sequence"/>
</dbReference>
<sequence>MSRTSDYSPYIRYHAGDQRIPIVSLAAFRTRDELRKRELAQALGKVCRENGYFYVEHHGVSEDVLTAAAAAVHEFFDLPLAHKMAINIAKSPFHRGYVPAGEETAYGSTIKDIKEAFDMALELGLDDPDVRAGKFFHGPNAWPAAQPLLRPTLSWLYREWLTMCGNISELFALALGLPNSYFAERTLKPLAQLRAARYPQQPPGDTGGAIGCGAHTDYGIVTVIWQIDAEGLEVCDPAGNWIRAPRIPGTFTCLLGNVTGMWTNDYWRATPHRVLNVSGQVRHSLNFFFDPDYDCEIEPLPAFVTATTPASYAPTTMGAHLIQSFDGVFEYRKHTSQAETAAFQE</sequence>
<keyword evidence="14" id="KW-1185">Reference proteome</keyword>
<gene>
    <name evidence="13" type="primary">vldW</name>
    <name evidence="13" type="ORF">LMG19083_01373</name>
</gene>
<keyword evidence="11" id="KW-0408">Iron</keyword>
<evidence type="ECO:0000256" key="10">
    <source>
        <dbReference type="ARBA" id="ARBA00049359"/>
    </source>
</evidence>
<dbReference type="PRINTS" id="PR00682">
    <property type="entry name" value="IPNSYNTHASE"/>
</dbReference>
<comment type="similarity">
    <text evidence="11">Belongs to the iron/ascorbate-dependent oxidoreductase family.</text>
</comment>
<comment type="pathway">
    <text evidence="2">Alkene biosynthesis; ethylene biosynthesis via 2-oxoglutarate.</text>
</comment>
<evidence type="ECO:0000256" key="1">
    <source>
        <dbReference type="ARBA" id="ARBA00001954"/>
    </source>
</evidence>
<name>A0ABN9IKU6_9RALS</name>
<evidence type="ECO:0000313" key="14">
    <source>
        <dbReference type="Proteomes" id="UP001189813"/>
    </source>
</evidence>
<evidence type="ECO:0000256" key="9">
    <source>
        <dbReference type="ARBA" id="ARBA00047725"/>
    </source>
</evidence>
<dbReference type="InterPro" id="IPR050231">
    <property type="entry name" value="Iron_ascorbate_oxido_reductase"/>
</dbReference>
<evidence type="ECO:0000313" key="13">
    <source>
        <dbReference type="EMBL" id="CAJ0786024.1"/>
    </source>
</evidence>
<dbReference type="RefSeq" id="WP_316664891.1">
    <property type="nucleotide sequence ID" value="NZ_CATZBU010000003.1"/>
</dbReference>
<protein>
    <recommendedName>
        <fullName evidence="5">2-oxoglutarate-dependent ethylene/succinate-forming enzyme</fullName>
        <ecNumber evidence="4">1.13.12.19</ecNumber>
        <ecNumber evidence="3">1.14.20.7</ecNumber>
    </recommendedName>
    <alternativeName>
        <fullName evidence="7">2-oxoglutarate dioxygenase (ethylene-forming)</fullName>
    </alternativeName>
    <alternativeName>
        <fullName evidence="8">2-oxoglutarate/L-arginine monooxygenase/decarboxylase (succinate-forming)</fullName>
    </alternativeName>
</protein>
<dbReference type="InterPro" id="IPR044861">
    <property type="entry name" value="IPNS-like_FE2OG_OXY"/>
</dbReference>
<dbReference type="PROSITE" id="PS51471">
    <property type="entry name" value="FE2OG_OXY"/>
    <property type="match status" value="1"/>
</dbReference>
<evidence type="ECO:0000256" key="11">
    <source>
        <dbReference type="RuleBase" id="RU003682"/>
    </source>
</evidence>
<evidence type="ECO:0000256" key="2">
    <source>
        <dbReference type="ARBA" id="ARBA00004767"/>
    </source>
</evidence>
<comment type="caution">
    <text evidence="13">The sequence shown here is derived from an EMBL/GenBank/DDBJ whole genome shotgun (WGS) entry which is preliminary data.</text>
</comment>
<keyword evidence="6" id="KW-0266">Ethylene biosynthesis</keyword>
<dbReference type="Gene3D" id="2.60.120.330">
    <property type="entry name" value="B-lactam Antibiotic, Isopenicillin N Synthase, Chain"/>
    <property type="match status" value="1"/>
</dbReference>
<dbReference type="EC" id="1.14.20.7" evidence="3"/>
<dbReference type="InterPro" id="IPR027443">
    <property type="entry name" value="IPNS-like_sf"/>
</dbReference>
<keyword evidence="11" id="KW-0479">Metal-binding</keyword>
<dbReference type="SUPFAM" id="SSF51197">
    <property type="entry name" value="Clavaminate synthase-like"/>
    <property type="match status" value="1"/>
</dbReference>
<comment type="catalytic activity">
    <reaction evidence="10">
        <text>L-arginine + 2-oxoglutarate + O2 = guanidine + L-glutamate 5-semialdehyde + succinate + CO2</text>
        <dbReference type="Rhea" id="RHEA:31535"/>
        <dbReference type="ChEBI" id="CHEBI:15379"/>
        <dbReference type="ChEBI" id="CHEBI:16526"/>
        <dbReference type="ChEBI" id="CHEBI:16810"/>
        <dbReference type="ChEBI" id="CHEBI:30031"/>
        <dbReference type="ChEBI" id="CHEBI:30087"/>
        <dbReference type="ChEBI" id="CHEBI:32682"/>
        <dbReference type="ChEBI" id="CHEBI:58066"/>
        <dbReference type="EC" id="1.14.20.7"/>
    </reaction>
</comment>
<keyword evidence="13" id="KW-0223">Dioxygenase</keyword>
<dbReference type="InterPro" id="IPR026992">
    <property type="entry name" value="DIOX_N"/>
</dbReference>
<organism evidence="13 14">
    <name type="scientific">Ralstonia psammae</name>
    <dbReference type="NCBI Taxonomy" id="3058598"/>
    <lineage>
        <taxon>Bacteria</taxon>
        <taxon>Pseudomonadati</taxon>
        <taxon>Pseudomonadota</taxon>
        <taxon>Betaproteobacteria</taxon>
        <taxon>Burkholderiales</taxon>
        <taxon>Burkholderiaceae</taxon>
        <taxon>Ralstonia</taxon>
    </lineage>
</organism>
<dbReference type="EMBL" id="CATZBU010000003">
    <property type="protein sequence ID" value="CAJ0786024.1"/>
    <property type="molecule type" value="Genomic_DNA"/>
</dbReference>
<dbReference type="Pfam" id="PF03171">
    <property type="entry name" value="2OG-FeII_Oxy"/>
    <property type="match status" value="1"/>
</dbReference>
<evidence type="ECO:0000256" key="5">
    <source>
        <dbReference type="ARBA" id="ARBA00019045"/>
    </source>
</evidence>
<evidence type="ECO:0000256" key="4">
    <source>
        <dbReference type="ARBA" id="ARBA00012531"/>
    </source>
</evidence>
<comment type="cofactor">
    <cofactor evidence="1">
        <name>Fe(2+)</name>
        <dbReference type="ChEBI" id="CHEBI:29033"/>
    </cofactor>
</comment>
<evidence type="ECO:0000259" key="12">
    <source>
        <dbReference type="PROSITE" id="PS51471"/>
    </source>
</evidence>
<proteinExistence type="inferred from homology"/>
<reference evidence="13 14" key="1">
    <citation type="submission" date="2023-07" db="EMBL/GenBank/DDBJ databases">
        <authorList>
            <person name="Peeters C."/>
        </authorList>
    </citation>
    <scope>NUCLEOTIDE SEQUENCE [LARGE SCALE GENOMIC DNA]</scope>
    <source>
        <strain evidence="13 14">LMG 19083</strain>
    </source>
</reference>
<evidence type="ECO:0000256" key="8">
    <source>
        <dbReference type="ARBA" id="ARBA00031282"/>
    </source>
</evidence>
<evidence type="ECO:0000256" key="3">
    <source>
        <dbReference type="ARBA" id="ARBA00012293"/>
    </source>
</evidence>
<dbReference type="Pfam" id="PF14226">
    <property type="entry name" value="DIOX_N"/>
    <property type="match status" value="1"/>
</dbReference>
<dbReference type="InterPro" id="IPR005123">
    <property type="entry name" value="Oxoglu/Fe-dep_dioxygenase_dom"/>
</dbReference>
<comment type="catalytic activity">
    <reaction evidence="9">
        <text>2-oxoglutarate + O2 + 2 H(+) = ethene + 3 CO2 + H2O</text>
        <dbReference type="Rhea" id="RHEA:31523"/>
        <dbReference type="ChEBI" id="CHEBI:15377"/>
        <dbReference type="ChEBI" id="CHEBI:15378"/>
        <dbReference type="ChEBI" id="CHEBI:15379"/>
        <dbReference type="ChEBI" id="CHEBI:16526"/>
        <dbReference type="ChEBI" id="CHEBI:16810"/>
        <dbReference type="ChEBI" id="CHEBI:18153"/>
        <dbReference type="EC" id="1.13.12.19"/>
    </reaction>
</comment>